<dbReference type="PANTHER" id="PTHR14445">
    <property type="entry name" value="GRB10 INTERACTING GYF PROTEIN"/>
    <property type="match status" value="1"/>
</dbReference>
<feature type="region of interest" description="Disordered" evidence="1">
    <location>
        <begin position="914"/>
        <end position="971"/>
    </location>
</feature>
<dbReference type="InterPro" id="IPR003169">
    <property type="entry name" value="GYF"/>
</dbReference>
<feature type="compositionally biased region" description="Low complexity" evidence="1">
    <location>
        <begin position="280"/>
        <end position="290"/>
    </location>
</feature>
<dbReference type="Pfam" id="PF02213">
    <property type="entry name" value="GYF"/>
    <property type="match status" value="1"/>
</dbReference>
<feature type="compositionally biased region" description="Low complexity" evidence="1">
    <location>
        <begin position="914"/>
        <end position="926"/>
    </location>
</feature>
<dbReference type="EnsemblMetazoa" id="PPA09159.1">
    <property type="protein sequence ID" value="PPA09159.1"/>
    <property type="gene ID" value="WBGene00098713"/>
</dbReference>
<name>A0A2A6B928_PRIPA</name>
<proteinExistence type="predicted"/>
<feature type="compositionally biased region" description="Low complexity" evidence="1">
    <location>
        <begin position="421"/>
        <end position="440"/>
    </location>
</feature>
<feature type="region of interest" description="Disordered" evidence="1">
    <location>
        <begin position="1"/>
        <end position="53"/>
    </location>
</feature>
<dbReference type="SUPFAM" id="SSF55277">
    <property type="entry name" value="GYF domain"/>
    <property type="match status" value="1"/>
</dbReference>
<feature type="region of interest" description="Disordered" evidence="1">
    <location>
        <begin position="126"/>
        <end position="406"/>
    </location>
</feature>
<evidence type="ECO:0000313" key="3">
    <source>
        <dbReference type="Proteomes" id="UP000005239"/>
    </source>
</evidence>
<reference evidence="3" key="1">
    <citation type="journal article" date="2008" name="Nat. Genet.">
        <title>The Pristionchus pacificus genome provides a unique perspective on nematode lifestyle and parasitism.</title>
        <authorList>
            <person name="Dieterich C."/>
            <person name="Clifton S.W."/>
            <person name="Schuster L.N."/>
            <person name="Chinwalla A."/>
            <person name="Delehaunty K."/>
            <person name="Dinkelacker I."/>
            <person name="Fulton L."/>
            <person name="Fulton R."/>
            <person name="Godfrey J."/>
            <person name="Minx P."/>
            <person name="Mitreva M."/>
            <person name="Roeseler W."/>
            <person name="Tian H."/>
            <person name="Witte H."/>
            <person name="Yang S.P."/>
            <person name="Wilson R.K."/>
            <person name="Sommer R.J."/>
        </authorList>
    </citation>
    <scope>NUCLEOTIDE SEQUENCE [LARGE SCALE GENOMIC DNA]</scope>
    <source>
        <strain evidence="3">PS312</strain>
    </source>
</reference>
<feature type="region of interest" description="Disordered" evidence="1">
    <location>
        <begin position="1041"/>
        <end position="1115"/>
    </location>
</feature>
<dbReference type="PANTHER" id="PTHR14445:SF36">
    <property type="entry name" value="FI03272P-RELATED"/>
    <property type="match status" value="1"/>
</dbReference>
<keyword evidence="3" id="KW-1185">Reference proteome</keyword>
<reference evidence="2" key="2">
    <citation type="submission" date="2022-06" db="UniProtKB">
        <authorList>
            <consortium name="EnsemblMetazoa"/>
        </authorList>
    </citation>
    <scope>IDENTIFICATION</scope>
    <source>
        <strain evidence="2">PS312</strain>
    </source>
</reference>
<dbReference type="Gene3D" id="3.30.1490.40">
    <property type="match status" value="1"/>
</dbReference>
<dbReference type="GO" id="GO:0005829">
    <property type="term" value="C:cytosol"/>
    <property type="evidence" value="ECO:0000318"/>
    <property type="project" value="GO_Central"/>
</dbReference>
<dbReference type="PROSITE" id="PS50829">
    <property type="entry name" value="GYF"/>
    <property type="match status" value="1"/>
</dbReference>
<feature type="compositionally biased region" description="Low complexity" evidence="1">
    <location>
        <begin position="165"/>
        <end position="182"/>
    </location>
</feature>
<feature type="compositionally biased region" description="Low complexity" evidence="1">
    <location>
        <begin position="368"/>
        <end position="387"/>
    </location>
</feature>
<feature type="region of interest" description="Disordered" evidence="1">
    <location>
        <begin position="421"/>
        <end position="449"/>
    </location>
</feature>
<feature type="compositionally biased region" description="Basic and acidic residues" evidence="1">
    <location>
        <begin position="959"/>
        <end position="971"/>
    </location>
</feature>
<accession>A0A8R1U9I4</accession>
<feature type="compositionally biased region" description="Basic and acidic residues" evidence="1">
    <location>
        <begin position="861"/>
        <end position="881"/>
    </location>
</feature>
<protein>
    <submittedName>
        <fullName evidence="2">GYF domain-containing protein</fullName>
    </submittedName>
</protein>
<feature type="compositionally biased region" description="Polar residues" evidence="1">
    <location>
        <begin position="202"/>
        <end position="221"/>
    </location>
</feature>
<feature type="compositionally biased region" description="Low complexity" evidence="1">
    <location>
        <begin position="803"/>
        <end position="812"/>
    </location>
</feature>
<feature type="compositionally biased region" description="Gly residues" evidence="1">
    <location>
        <begin position="183"/>
        <end position="197"/>
    </location>
</feature>
<evidence type="ECO:0000313" key="2">
    <source>
        <dbReference type="EnsemblMetazoa" id="PPA09159.1"/>
    </source>
</evidence>
<gene>
    <name evidence="2" type="primary">WBGene00098713</name>
</gene>
<feature type="compositionally biased region" description="Polar residues" evidence="1">
    <location>
        <begin position="393"/>
        <end position="402"/>
    </location>
</feature>
<feature type="region of interest" description="Disordered" evidence="1">
    <location>
        <begin position="795"/>
        <end position="824"/>
    </location>
</feature>
<feature type="compositionally biased region" description="Polar residues" evidence="1">
    <location>
        <begin position="12"/>
        <end position="32"/>
    </location>
</feature>
<feature type="compositionally biased region" description="Low complexity" evidence="1">
    <location>
        <begin position="945"/>
        <end position="958"/>
    </location>
</feature>
<organism evidence="2 3">
    <name type="scientific">Pristionchus pacificus</name>
    <name type="common">Parasitic nematode worm</name>
    <dbReference type="NCBI Taxonomy" id="54126"/>
    <lineage>
        <taxon>Eukaryota</taxon>
        <taxon>Metazoa</taxon>
        <taxon>Ecdysozoa</taxon>
        <taxon>Nematoda</taxon>
        <taxon>Chromadorea</taxon>
        <taxon>Rhabditida</taxon>
        <taxon>Rhabditina</taxon>
        <taxon>Diplogasteromorpha</taxon>
        <taxon>Diplogasteroidea</taxon>
        <taxon>Neodiplogasteridae</taxon>
        <taxon>Pristionchus</taxon>
    </lineage>
</organism>
<feature type="region of interest" description="Disordered" evidence="1">
    <location>
        <begin position="644"/>
        <end position="780"/>
    </location>
</feature>
<dbReference type="AlphaFoldDB" id="A0A2A6B928"/>
<dbReference type="InterPro" id="IPR035445">
    <property type="entry name" value="GYF-like_dom_sf"/>
</dbReference>
<feature type="compositionally biased region" description="Gly residues" evidence="1">
    <location>
        <begin position="291"/>
        <end position="304"/>
    </location>
</feature>
<accession>A0A2A6B928</accession>
<feature type="compositionally biased region" description="Pro residues" evidence="1">
    <location>
        <begin position="813"/>
        <end position="823"/>
    </location>
</feature>
<dbReference type="Proteomes" id="UP000005239">
    <property type="component" value="Unassembled WGS sequence"/>
</dbReference>
<feature type="compositionally biased region" description="Polar residues" evidence="1">
    <location>
        <begin position="143"/>
        <end position="153"/>
    </location>
</feature>
<evidence type="ECO:0000256" key="1">
    <source>
        <dbReference type="SAM" id="MobiDB-lite"/>
    </source>
</evidence>
<feature type="compositionally biased region" description="Low complexity" evidence="1">
    <location>
        <begin position="242"/>
        <end position="253"/>
    </location>
</feature>
<dbReference type="InterPro" id="IPR051640">
    <property type="entry name" value="GRB10-interact_GYF"/>
</dbReference>
<dbReference type="SMART" id="SM00444">
    <property type="entry name" value="GYF"/>
    <property type="match status" value="1"/>
</dbReference>
<dbReference type="OrthoDB" id="48509at2759"/>
<feature type="region of interest" description="Disordered" evidence="1">
    <location>
        <begin position="857"/>
        <end position="898"/>
    </location>
</feature>
<sequence>MSMFGAYAANNDPASQNNFNPSWMGQTFNPTSGVPRPVGRPNGVNGEGGEEERPMAAPIFMRNRYGREDVLALYDGGSVHPPDNLPRCPLYQSEAQPPCVIKPLSDIEKKLRENINSSKAMSMLSAADRHHISSGGQAPDSPQAANRNNTNGWTHVPARDHNKTWGRTTTGTTPVRGSVRGAFTGGRGGGTAGGTTMEGGPLNTSPYGPPTTQGGTQQNNGERALGTGGTFPSRRGVNPVASRGGSSSSFNSRAQGLYNPHDPSDRPRQRGRSTSEDGEGTTVTSPTTPSVGGGVVNGGGGGSAQPGVWQARSSAWGMQQQQQTQQRMPEWATDEEGVPSGVNRDHSSDISSGTFDEQGRFVRTAPRSTILQGQQSQQYQTTPQSVQHESHQRVSPQSSMHPSNWMERDVPLSAPVEISSHSSTHYSIPSSLSSQPPSQQADLQGGVSGMSPSSAFLHLAYQQQQKLQLQQQQAAHLQQQQQAAQYAAMQQAQQLQQQQQAAASVPSKPSTYFYLDPNGVERGPFQQDQMEAWFSMGYFQDSLQVRRDSDTDFTELGELQRINGKNPFKYPEPVAVPPPTPNMLAGYMDHQLGLGSAAGWDQSVQSIFRTAQATPSYEQLLEKQRMDQRERQIAEEREQLRKMQEMMRAQHESEREQHEKALREKEEGLQKMQDEMMRKQREMEEAKRETEAALEKEKREIERKRAELEKQSIREREEQKKKEDAERRKTEELNEKKRIEQERIAAAEDAEREKERVKRRAEEAKRQAEEEKKRNEEERKKLEAFARAEELRVEAEAERERQAQIAAARKAAAPPPVVTPPAAPTVVKSSGPAWGGAGIAKTATAVKKSVETRSLAEVMAEEERQARAEQRENDRLRKEAEAAAPKKVSSKGGVWGGSTPATIASQAVSVSSSSSSAWGGAGMAKSVPTKSSPWAGPTLAEANKPKVAPKTAAAPAKAKAPEKVVKKEEKKSRVSDEAQFISWFISRVRQLNDTVDGDVLASFIQDIANPDEVEDYMVGYLGEGKQVKEFVREYIHKRSELRNKSKSGSVSTVFAKDDDGFSSVGGKKGASANAQQKKKAKFVVDSACLGFRPAGDPNRVNQGEIDHPEPSTGRR</sequence>
<dbReference type="CDD" id="cd06503">
    <property type="entry name" value="ATP-synt_Fo_b"/>
    <property type="match status" value="1"/>
</dbReference>